<dbReference type="InterPro" id="IPR056300">
    <property type="entry name" value="SusG-like_C"/>
</dbReference>
<name>A0A1S8KP67_9LACT</name>
<dbReference type="AlphaFoldDB" id="A0A1S8KP67"/>
<organism evidence="5 6">
    <name type="scientific">Dolosigranulum pigrum</name>
    <dbReference type="NCBI Taxonomy" id="29394"/>
    <lineage>
        <taxon>Bacteria</taxon>
        <taxon>Bacillati</taxon>
        <taxon>Bacillota</taxon>
        <taxon>Bacilli</taxon>
        <taxon>Lactobacillales</taxon>
        <taxon>Carnobacteriaceae</taxon>
        <taxon>Dolosigranulum</taxon>
    </lineage>
</organism>
<evidence type="ECO:0000259" key="4">
    <source>
        <dbReference type="SMART" id="SM00642"/>
    </source>
</evidence>
<evidence type="ECO:0000313" key="5">
    <source>
        <dbReference type="EMBL" id="OOL81528.1"/>
    </source>
</evidence>
<dbReference type="FunFam" id="3.20.20.80:FF:000064">
    <property type="entry name" value="Oligo-1,6-glucosidase"/>
    <property type="match status" value="1"/>
</dbReference>
<comment type="caution">
    <text evidence="5">The sequence shown here is derived from an EMBL/GenBank/DDBJ whole genome shotgun (WGS) entry which is preliminary data.</text>
</comment>
<dbReference type="PANTHER" id="PTHR10357">
    <property type="entry name" value="ALPHA-AMYLASE FAMILY MEMBER"/>
    <property type="match status" value="1"/>
</dbReference>
<dbReference type="Gene3D" id="3.90.400.10">
    <property type="entry name" value="Oligo-1,6-glucosidase, Domain 2"/>
    <property type="match status" value="1"/>
</dbReference>
<dbReference type="SUPFAM" id="SSF51011">
    <property type="entry name" value="Glycosyl hydrolase domain"/>
    <property type="match status" value="1"/>
</dbReference>
<gene>
    <name evidence="5" type="ORF">BWX42_07315</name>
</gene>
<dbReference type="Gene3D" id="2.60.40.1180">
    <property type="entry name" value="Golgi alpha-mannosidase II"/>
    <property type="match status" value="1"/>
</dbReference>
<protein>
    <submittedName>
        <fullName evidence="5">Glucohydrolase</fullName>
    </submittedName>
</protein>
<proteinExistence type="inferred from homology"/>
<comment type="similarity">
    <text evidence="1">Belongs to the glycosyl hydrolase 13 family.</text>
</comment>
<dbReference type="CDD" id="cd11333">
    <property type="entry name" value="AmyAc_SI_OligoGlu_DGase"/>
    <property type="match status" value="1"/>
</dbReference>
<dbReference type="Pfam" id="PF23915">
    <property type="entry name" value="SusG_C"/>
    <property type="match status" value="1"/>
</dbReference>
<dbReference type="GO" id="GO:0009313">
    <property type="term" value="P:oligosaccharide catabolic process"/>
    <property type="evidence" value="ECO:0007669"/>
    <property type="project" value="TreeGrafter"/>
</dbReference>
<keyword evidence="2 5" id="KW-0378">Hydrolase</keyword>
<reference evidence="5 6" key="1">
    <citation type="submission" date="2017-01" db="EMBL/GenBank/DDBJ databases">
        <title>Complete Genome Sequence of Dolosigranulum pigrum isolated from a Patient with interstitial lung disease.</title>
        <authorList>
            <person name="Mukhopadhyay R."/>
            <person name="Joaquin J."/>
            <person name="Hogue R."/>
            <person name="Fitzgerald S."/>
            <person name="Jospin G."/>
            <person name="Eisen J.A."/>
            <person name="Chaturvedi V."/>
        </authorList>
    </citation>
    <scope>NUCLEOTIDE SEQUENCE [LARGE SCALE GENOMIC DNA]</scope>
    <source>
        <strain evidence="5 6">15S00348</strain>
    </source>
</reference>
<dbReference type="GO" id="GO:0004556">
    <property type="term" value="F:alpha-amylase activity"/>
    <property type="evidence" value="ECO:0007669"/>
    <property type="project" value="TreeGrafter"/>
</dbReference>
<dbReference type="Proteomes" id="UP000190409">
    <property type="component" value="Unassembled WGS sequence"/>
</dbReference>
<dbReference type="PANTHER" id="PTHR10357:SF179">
    <property type="entry name" value="NEUTRAL AND BASIC AMINO ACID TRANSPORT PROTEIN RBAT"/>
    <property type="match status" value="1"/>
</dbReference>
<dbReference type="SMART" id="SM00642">
    <property type="entry name" value="Aamy"/>
    <property type="match status" value="1"/>
</dbReference>
<dbReference type="InterPro" id="IPR017853">
    <property type="entry name" value="GH"/>
</dbReference>
<dbReference type="FunFam" id="3.90.400.10:FF:000002">
    <property type="entry name" value="Sucrose isomerase"/>
    <property type="match status" value="1"/>
</dbReference>
<dbReference type="InterPro" id="IPR045857">
    <property type="entry name" value="O16G_dom_2"/>
</dbReference>
<accession>A0A1S8KP67</accession>
<dbReference type="Gene3D" id="3.20.20.80">
    <property type="entry name" value="Glycosidases"/>
    <property type="match status" value="1"/>
</dbReference>
<feature type="domain" description="Glycosyl hydrolase family 13 catalytic" evidence="4">
    <location>
        <begin position="13"/>
        <end position="405"/>
    </location>
</feature>
<sequence length="542" mass="62348">MFMNWWKKAVVYQVYPKSFNDTTGSGVGDLAGITEKLDYLKELGITVIWLSPVYESPGDDNGYDISNYEQIDPAFGTMEDMEQLIAEAKKRGIYIVMDLVVNHTSDEHEWFEEAKSSRDNPYRDYYIWRDPVDGGVPNDLQSTFGGSAWEYSEETGQYYLHLFSKKQPDLNWENPAMRQDVYQMMNFWLDKGIGGFRLDVIDLIGKQPDQLVTADGPKLHDYLQEMNEATFGHQDVLTVGETWSATVQNAKQYSNPDGSELSMVFQFEHILLDQQDDGEKWDLKPLNLVDLKRTLAKWQTELGDEGWNSLFWNNHDTPRIVSRWGNDEEYRQESAKLFAILLHLMKGTPYIYQGEEIGMTNYEMASLDDIYDIESINMYHERLAAGHSEADILTSINAKGRDHARTPMQWRGDQAHAGFTVGQPWIPVNDNFTEINVAQNLAEKDSVFATYQQLIQYRKDHDIVVKGDFQLLYPDHPAVFAYKRQWQDDAFVVFANVSEEEQTVDVAELSLNDVIINNYDEVTVRDGQLTLAPYQAIAITID</sequence>
<dbReference type="SUPFAM" id="SSF51445">
    <property type="entry name" value="(Trans)glycosidases"/>
    <property type="match status" value="1"/>
</dbReference>
<evidence type="ECO:0000256" key="3">
    <source>
        <dbReference type="ARBA" id="ARBA00023295"/>
    </source>
</evidence>
<evidence type="ECO:0000256" key="2">
    <source>
        <dbReference type="ARBA" id="ARBA00022801"/>
    </source>
</evidence>
<dbReference type="InterPro" id="IPR006047">
    <property type="entry name" value="GH13_cat_dom"/>
</dbReference>
<evidence type="ECO:0000256" key="1">
    <source>
        <dbReference type="ARBA" id="ARBA00008061"/>
    </source>
</evidence>
<dbReference type="InterPro" id="IPR013780">
    <property type="entry name" value="Glyco_hydro_b"/>
</dbReference>
<dbReference type="EMBL" id="MUYF01000003">
    <property type="protein sequence ID" value="OOL81528.1"/>
    <property type="molecule type" value="Genomic_DNA"/>
</dbReference>
<dbReference type="Pfam" id="PF00128">
    <property type="entry name" value="Alpha-amylase"/>
    <property type="match status" value="1"/>
</dbReference>
<evidence type="ECO:0000313" key="6">
    <source>
        <dbReference type="Proteomes" id="UP000190409"/>
    </source>
</evidence>
<keyword evidence="3" id="KW-0326">Glycosidase</keyword>
<dbReference type="NCBIfam" id="NF008183">
    <property type="entry name" value="PRK10933.1"/>
    <property type="match status" value="1"/>
</dbReference>